<dbReference type="EMBL" id="VLXZ01000016">
    <property type="protein sequence ID" value="TSB44957.1"/>
    <property type="molecule type" value="Genomic_DNA"/>
</dbReference>
<dbReference type="Proteomes" id="UP000318521">
    <property type="component" value="Unassembled WGS sequence"/>
</dbReference>
<evidence type="ECO:0000313" key="3">
    <source>
        <dbReference type="Proteomes" id="UP000318521"/>
    </source>
</evidence>
<evidence type="ECO:0000259" key="1">
    <source>
        <dbReference type="Pfam" id="PF10740"/>
    </source>
</evidence>
<dbReference type="InterPro" id="IPR019676">
    <property type="entry name" value="DUF2529"/>
</dbReference>
<feature type="domain" description="DUF2529" evidence="1">
    <location>
        <begin position="34"/>
        <end position="204"/>
    </location>
</feature>
<dbReference type="GO" id="GO:1901135">
    <property type="term" value="P:carbohydrate derivative metabolic process"/>
    <property type="evidence" value="ECO:0007669"/>
    <property type="project" value="InterPro"/>
</dbReference>
<dbReference type="SUPFAM" id="SSF53697">
    <property type="entry name" value="SIS domain"/>
    <property type="match status" value="1"/>
</dbReference>
<name>A0A553ZU07_9BACI</name>
<organism evidence="2 3">
    <name type="scientific">Alkalicoccobacillus porphyridii</name>
    <dbReference type="NCBI Taxonomy" id="2597270"/>
    <lineage>
        <taxon>Bacteria</taxon>
        <taxon>Bacillati</taxon>
        <taxon>Bacillota</taxon>
        <taxon>Bacilli</taxon>
        <taxon>Bacillales</taxon>
        <taxon>Bacillaceae</taxon>
        <taxon>Alkalicoccobacillus</taxon>
    </lineage>
</organism>
<dbReference type="GO" id="GO:0097367">
    <property type="term" value="F:carbohydrate derivative binding"/>
    <property type="evidence" value="ECO:0007669"/>
    <property type="project" value="InterPro"/>
</dbReference>
<dbReference type="Gene3D" id="3.40.50.10490">
    <property type="entry name" value="Glucose-6-phosphate isomerase like protein, domain 1"/>
    <property type="match status" value="1"/>
</dbReference>
<protein>
    <submittedName>
        <fullName evidence="2">DUF2529 domain-containing protein</fullName>
    </submittedName>
</protein>
<sequence length="208" mass="23108">MQIVKIPRKMFQRHEILKFVTIIKANHLKRSQIMLRIFTTQLTGLTKEFLQKQEEQLEDAARLLAQAAISGGTIYIAAYGEMKAIQAEALHGKEPLIQAAAFTDEACKQLSDRDRIILATRSSDDPEAVALAKSLHQKGIPFLSITTLTGNADDSLVSFSDIILNLGIQHSLVPTDNGSRIGYPASLLGLYAYFYLSLTLKDMLMELE</sequence>
<comment type="caution">
    <text evidence="2">The sequence shown here is derived from an EMBL/GenBank/DDBJ whole genome shotgun (WGS) entry which is preliminary data.</text>
</comment>
<dbReference type="OrthoDB" id="2737584at2"/>
<dbReference type="InterPro" id="IPR046348">
    <property type="entry name" value="SIS_dom_sf"/>
</dbReference>
<dbReference type="AlphaFoldDB" id="A0A553ZU07"/>
<keyword evidence="3" id="KW-1185">Reference proteome</keyword>
<dbReference type="Pfam" id="PF10740">
    <property type="entry name" value="DUF2529"/>
    <property type="match status" value="1"/>
</dbReference>
<evidence type="ECO:0000313" key="2">
    <source>
        <dbReference type="EMBL" id="TSB44957.1"/>
    </source>
</evidence>
<reference evidence="2 3" key="1">
    <citation type="submission" date="2019-07" db="EMBL/GenBank/DDBJ databases">
        <authorList>
            <person name="Park Y.J."/>
            <person name="Jeong S.E."/>
            <person name="Jung H.S."/>
        </authorList>
    </citation>
    <scope>NUCLEOTIDE SEQUENCE [LARGE SCALE GENOMIC DNA]</scope>
    <source>
        <strain evidence="3">P16(2019)</strain>
    </source>
</reference>
<accession>A0A553ZU07</accession>
<gene>
    <name evidence="2" type="ORF">FN960_18455</name>
</gene>
<proteinExistence type="predicted"/>